<comment type="caution">
    <text evidence="1">The sequence shown here is derived from an EMBL/GenBank/DDBJ whole genome shotgun (WGS) entry which is preliminary data.</text>
</comment>
<dbReference type="OrthoDB" id="250836at2759"/>
<protein>
    <submittedName>
        <fullName evidence="1">5954_t:CDS:1</fullName>
    </submittedName>
</protein>
<organism evidence="1 2">
    <name type="scientific">Ambispora leptoticha</name>
    <dbReference type="NCBI Taxonomy" id="144679"/>
    <lineage>
        <taxon>Eukaryota</taxon>
        <taxon>Fungi</taxon>
        <taxon>Fungi incertae sedis</taxon>
        <taxon>Mucoromycota</taxon>
        <taxon>Glomeromycotina</taxon>
        <taxon>Glomeromycetes</taxon>
        <taxon>Archaeosporales</taxon>
        <taxon>Ambisporaceae</taxon>
        <taxon>Ambispora</taxon>
    </lineage>
</organism>
<gene>
    <name evidence="1" type="ORF">ALEPTO_LOCUS10191</name>
</gene>
<proteinExistence type="predicted"/>
<dbReference type="AlphaFoldDB" id="A0A9N9DXA4"/>
<evidence type="ECO:0000313" key="1">
    <source>
        <dbReference type="EMBL" id="CAG8656746.1"/>
    </source>
</evidence>
<name>A0A9N9DXA4_9GLOM</name>
<keyword evidence="2" id="KW-1185">Reference proteome</keyword>
<reference evidence="1" key="1">
    <citation type="submission" date="2021-06" db="EMBL/GenBank/DDBJ databases">
        <authorList>
            <person name="Kallberg Y."/>
            <person name="Tangrot J."/>
            <person name="Rosling A."/>
        </authorList>
    </citation>
    <scope>NUCLEOTIDE SEQUENCE</scope>
    <source>
        <strain evidence="1">FL130A</strain>
    </source>
</reference>
<evidence type="ECO:0000313" key="2">
    <source>
        <dbReference type="Proteomes" id="UP000789508"/>
    </source>
</evidence>
<sequence length="110" mass="12468">MQLNRNAPTSKIVIENEKDAPVTVSFADENKQVVNVDKKIDIKKVTNPDTEIRHNEVIVSETFHIEDSKPKIIDDSELIPADLSAFRSKYQIEDLIFLGENIDESSGQKE</sequence>
<dbReference type="Proteomes" id="UP000789508">
    <property type="component" value="Unassembled WGS sequence"/>
</dbReference>
<accession>A0A9N9DXA4</accession>
<dbReference type="EMBL" id="CAJVPS010010274">
    <property type="protein sequence ID" value="CAG8656746.1"/>
    <property type="molecule type" value="Genomic_DNA"/>
</dbReference>